<protein>
    <submittedName>
        <fullName evidence="1">Uncharacterized protein</fullName>
    </submittedName>
</protein>
<evidence type="ECO:0000313" key="2">
    <source>
        <dbReference type="Proteomes" id="UP000275408"/>
    </source>
</evidence>
<accession>A0A3M6U5Q3</accession>
<dbReference type="Proteomes" id="UP000275408">
    <property type="component" value="Unassembled WGS sequence"/>
</dbReference>
<organism evidence="1 2">
    <name type="scientific">Pocillopora damicornis</name>
    <name type="common">Cauliflower coral</name>
    <name type="synonym">Millepora damicornis</name>
    <dbReference type="NCBI Taxonomy" id="46731"/>
    <lineage>
        <taxon>Eukaryota</taxon>
        <taxon>Metazoa</taxon>
        <taxon>Cnidaria</taxon>
        <taxon>Anthozoa</taxon>
        <taxon>Hexacorallia</taxon>
        <taxon>Scleractinia</taxon>
        <taxon>Astrocoeniina</taxon>
        <taxon>Pocilloporidae</taxon>
        <taxon>Pocillopora</taxon>
    </lineage>
</organism>
<proteinExistence type="predicted"/>
<evidence type="ECO:0000313" key="1">
    <source>
        <dbReference type="EMBL" id="RMX49023.1"/>
    </source>
</evidence>
<keyword evidence="2" id="KW-1185">Reference proteome</keyword>
<gene>
    <name evidence="1" type="ORF">pdam_00018097</name>
</gene>
<reference evidence="1 2" key="1">
    <citation type="journal article" date="2018" name="Sci. Rep.">
        <title>Comparative analysis of the Pocillopora damicornis genome highlights role of immune system in coral evolution.</title>
        <authorList>
            <person name="Cunning R."/>
            <person name="Bay R.A."/>
            <person name="Gillette P."/>
            <person name="Baker A.C."/>
            <person name="Traylor-Knowles N."/>
        </authorList>
    </citation>
    <scope>NUCLEOTIDE SEQUENCE [LARGE SCALE GENOMIC DNA]</scope>
    <source>
        <strain evidence="1">RSMAS</strain>
        <tissue evidence="1">Whole animal</tissue>
    </source>
</reference>
<name>A0A3M6U5Q3_POCDA</name>
<comment type="caution">
    <text evidence="1">The sequence shown here is derived from an EMBL/GenBank/DDBJ whole genome shotgun (WGS) entry which is preliminary data.</text>
</comment>
<dbReference type="AlphaFoldDB" id="A0A3M6U5Q3"/>
<sequence length="122" mass="14391">MKSYGWKSARAQRAYKINNTWLGFHEDIKRLTKILKKNLFPAHLVERVVNRYLTPLSVSDTTPTFYNKLLYIGPLSVVTEQRVWHLARVGNMFGEKDAIPLGLRACVVYKFFRPYFHYHFVP</sequence>
<dbReference type="EMBL" id="RCHS01002189">
    <property type="protein sequence ID" value="RMX49023.1"/>
    <property type="molecule type" value="Genomic_DNA"/>
</dbReference>